<dbReference type="EMBL" id="CP036274">
    <property type="protein sequence ID" value="QDU25087.1"/>
    <property type="molecule type" value="Genomic_DNA"/>
</dbReference>
<reference evidence="2 3" key="1">
    <citation type="submission" date="2019-02" db="EMBL/GenBank/DDBJ databases">
        <title>Deep-cultivation of Planctomycetes and their phenomic and genomic characterization uncovers novel biology.</title>
        <authorList>
            <person name="Wiegand S."/>
            <person name="Jogler M."/>
            <person name="Boedeker C."/>
            <person name="Pinto D."/>
            <person name="Vollmers J."/>
            <person name="Rivas-Marin E."/>
            <person name="Kohn T."/>
            <person name="Peeters S.H."/>
            <person name="Heuer A."/>
            <person name="Rast P."/>
            <person name="Oberbeckmann S."/>
            <person name="Bunk B."/>
            <person name="Jeske O."/>
            <person name="Meyerdierks A."/>
            <person name="Storesund J.E."/>
            <person name="Kallscheuer N."/>
            <person name="Luecker S."/>
            <person name="Lage O.M."/>
            <person name="Pohl T."/>
            <person name="Merkel B.J."/>
            <person name="Hornburger P."/>
            <person name="Mueller R.-W."/>
            <person name="Bruemmer F."/>
            <person name="Labrenz M."/>
            <person name="Spormann A.M."/>
            <person name="Op den Camp H."/>
            <person name="Overmann J."/>
            <person name="Amann R."/>
            <person name="Jetten M.S.M."/>
            <person name="Mascher T."/>
            <person name="Medema M.H."/>
            <person name="Devos D.P."/>
            <person name="Kaster A.-K."/>
            <person name="Ovreas L."/>
            <person name="Rohde M."/>
            <person name="Galperin M.Y."/>
            <person name="Jogler C."/>
        </authorList>
    </citation>
    <scope>NUCLEOTIDE SEQUENCE [LARGE SCALE GENOMIC DNA]</scope>
    <source>
        <strain evidence="2 3">ETA_A8</strain>
    </source>
</reference>
<organism evidence="2 3">
    <name type="scientific">Anatilimnocola aggregata</name>
    <dbReference type="NCBI Taxonomy" id="2528021"/>
    <lineage>
        <taxon>Bacteria</taxon>
        <taxon>Pseudomonadati</taxon>
        <taxon>Planctomycetota</taxon>
        <taxon>Planctomycetia</taxon>
        <taxon>Pirellulales</taxon>
        <taxon>Pirellulaceae</taxon>
        <taxon>Anatilimnocola</taxon>
    </lineage>
</organism>
<feature type="domain" description="Response regulatory" evidence="1">
    <location>
        <begin position="22"/>
        <end position="100"/>
    </location>
</feature>
<dbReference type="GO" id="GO:0000160">
    <property type="term" value="P:phosphorelay signal transduction system"/>
    <property type="evidence" value="ECO:0007669"/>
    <property type="project" value="InterPro"/>
</dbReference>
<dbReference type="KEGG" id="aagg:ETAA8_01480"/>
<dbReference type="Proteomes" id="UP000315017">
    <property type="component" value="Chromosome"/>
</dbReference>
<dbReference type="InterPro" id="IPR001789">
    <property type="entry name" value="Sig_transdc_resp-reg_receiver"/>
</dbReference>
<accession>A0A517Y4E4</accession>
<dbReference type="InterPro" id="IPR011006">
    <property type="entry name" value="CheY-like_superfamily"/>
</dbReference>
<evidence type="ECO:0000313" key="2">
    <source>
        <dbReference type="EMBL" id="QDU25087.1"/>
    </source>
</evidence>
<evidence type="ECO:0000313" key="3">
    <source>
        <dbReference type="Proteomes" id="UP000315017"/>
    </source>
</evidence>
<proteinExistence type="predicted"/>
<dbReference type="Gene3D" id="3.40.50.2300">
    <property type="match status" value="1"/>
</dbReference>
<dbReference type="SUPFAM" id="SSF52172">
    <property type="entry name" value="CheY-like"/>
    <property type="match status" value="1"/>
</dbReference>
<evidence type="ECO:0000259" key="1">
    <source>
        <dbReference type="Pfam" id="PF00072"/>
    </source>
</evidence>
<keyword evidence="3" id="KW-1185">Reference proteome</keyword>
<dbReference type="AlphaFoldDB" id="A0A517Y4E4"/>
<dbReference type="OrthoDB" id="279132at2"/>
<dbReference type="Pfam" id="PF00072">
    <property type="entry name" value="Response_reg"/>
    <property type="match status" value="1"/>
</dbReference>
<name>A0A517Y4E4_9BACT</name>
<sequence>MPKRVLDIGNCSVDHGAIRGMLVKQFNAEVEQTHGPDDSLALLKQSSFDLVLVNRKLDQDYSDGLEIIQAMKADPQLAAVPVMLITNYAQYQEQAVAAGALLGFGKKELYLDSTQASLSKLLK</sequence>
<gene>
    <name evidence="2" type="ORF">ETAA8_01480</name>
</gene>
<dbReference type="RefSeq" id="WP_145083414.1">
    <property type="nucleotide sequence ID" value="NZ_CP036274.1"/>
</dbReference>
<protein>
    <submittedName>
        <fullName evidence="2">Chemotaxis regulatory protein CheY</fullName>
    </submittedName>
</protein>